<dbReference type="GO" id="GO:0016787">
    <property type="term" value="F:hydrolase activity"/>
    <property type="evidence" value="ECO:0007669"/>
    <property type="project" value="UniProtKB-KW"/>
</dbReference>
<proteinExistence type="predicted"/>
<keyword evidence="12" id="KW-0238">DNA-binding</keyword>
<evidence type="ECO:0000256" key="8">
    <source>
        <dbReference type="ARBA" id="ARBA00022741"/>
    </source>
</evidence>
<evidence type="ECO:0000313" key="14">
    <source>
        <dbReference type="EMBL" id="QTE03621.1"/>
    </source>
</evidence>
<feature type="domain" description="CRESS-DNA virus Rep endonuclease" evidence="13">
    <location>
        <begin position="4"/>
        <end position="103"/>
    </location>
</feature>
<evidence type="ECO:0000256" key="3">
    <source>
        <dbReference type="ARBA" id="ARBA00022679"/>
    </source>
</evidence>
<accession>A0A8A4XBN3</accession>
<dbReference type="GO" id="GO:0004519">
    <property type="term" value="F:endonuclease activity"/>
    <property type="evidence" value="ECO:0007669"/>
    <property type="project" value="UniProtKB-KW"/>
</dbReference>
<comment type="subcellular location">
    <subcellularLocation>
        <location evidence="1">Host nucleus</location>
    </subcellularLocation>
</comment>
<evidence type="ECO:0000256" key="12">
    <source>
        <dbReference type="ARBA" id="ARBA00023125"/>
    </source>
</evidence>
<dbReference type="EMBL" id="MW182935">
    <property type="protein sequence ID" value="QTE03621.1"/>
    <property type="molecule type" value="Genomic_DNA"/>
</dbReference>
<evidence type="ECO:0000256" key="2">
    <source>
        <dbReference type="ARBA" id="ARBA00022562"/>
    </source>
</evidence>
<evidence type="ECO:0000256" key="6">
    <source>
        <dbReference type="ARBA" id="ARBA00022722"/>
    </source>
</evidence>
<dbReference type="Pfam" id="PF00799">
    <property type="entry name" value="Gemini_AL1"/>
    <property type="match status" value="1"/>
</dbReference>
<organism evidence="14">
    <name type="scientific">Ficedula parva Genomoviridae sp</name>
    <dbReference type="NCBI Taxonomy" id="2814952"/>
    <lineage>
        <taxon>Viruses</taxon>
        <taxon>Monodnaviria</taxon>
        <taxon>Shotokuvirae</taxon>
        <taxon>Cressdnaviricota</taxon>
        <taxon>Repensiviricetes</taxon>
        <taxon>Geplafuvirales</taxon>
        <taxon>Genomoviridae</taxon>
    </lineage>
</organism>
<keyword evidence="4" id="KW-0548">Nucleotidyltransferase</keyword>
<dbReference type="Gene3D" id="3.40.1310.20">
    <property type="match status" value="1"/>
</dbReference>
<keyword evidence="5" id="KW-0235">DNA replication</keyword>
<dbReference type="GO" id="GO:0003677">
    <property type="term" value="F:DNA binding"/>
    <property type="evidence" value="ECO:0007669"/>
    <property type="project" value="UniProtKB-KW"/>
</dbReference>
<reference evidence="14" key="1">
    <citation type="submission" date="2020-10" db="EMBL/GenBank/DDBJ databases">
        <title>CRESS DNA virus dark matter in the feces of wild birds.</title>
        <authorList>
            <person name="Yang S."/>
            <person name="Zhang W."/>
        </authorList>
    </citation>
    <scope>NUCLEOTIDE SEQUENCE</scope>
    <source>
        <strain evidence="14">Rbf133gen6</strain>
    </source>
</reference>
<keyword evidence="6" id="KW-0540">Nuclease</keyword>
<dbReference type="SUPFAM" id="SSF55464">
    <property type="entry name" value="Origin of replication-binding domain, RBD-like"/>
    <property type="match status" value="1"/>
</dbReference>
<evidence type="ECO:0000256" key="9">
    <source>
        <dbReference type="ARBA" id="ARBA00022759"/>
    </source>
</evidence>
<evidence type="ECO:0000256" key="10">
    <source>
        <dbReference type="ARBA" id="ARBA00022801"/>
    </source>
</evidence>
<protein>
    <submittedName>
        <fullName evidence="14">Replication-associated protein</fullName>
    </submittedName>
</protein>
<keyword evidence="2" id="KW-1048">Host nucleus</keyword>
<keyword evidence="7" id="KW-0479">Metal-binding</keyword>
<keyword evidence="10" id="KW-0378">Hydrolase</keyword>
<keyword evidence="3" id="KW-0808">Transferase</keyword>
<dbReference type="GO" id="GO:0006260">
    <property type="term" value="P:DNA replication"/>
    <property type="evidence" value="ECO:0007669"/>
    <property type="project" value="UniProtKB-KW"/>
</dbReference>
<dbReference type="PROSITE" id="PS52020">
    <property type="entry name" value="CRESS_DNA_REP"/>
    <property type="match status" value="1"/>
</dbReference>
<keyword evidence="8" id="KW-0547">Nucleotide-binding</keyword>
<sequence length="310" mass="35181">MPFSFHARYVLLTYPQCDGLEFERIVDRVSELAGQCVIGRERHVDGGLHYHAFIDFGRKFRSRKVDVFDVGGFHPNVSKSRGREAEGWDYATKDGDIVHAGLDRPVNAVRTGNGPVHIKWTEITSAPDRDSFWKLVHELDPKTAATSFSQLQKYCDWKFAPIVATYESPGGFEFIGGEVDGRDAWLLQSGIGAETALKVSGDECLKAPEVDYAVFDDLRGGITFFPSFKEWLGCQMWVTVKCLYREPKLVKWGRPTIYLANRDPRLDMFDIFPGGEKKWRKGFSQEDVDWLEANCIFVEISSAIFRASTE</sequence>
<evidence type="ECO:0000259" key="13">
    <source>
        <dbReference type="PROSITE" id="PS52020"/>
    </source>
</evidence>
<dbReference type="GO" id="GO:0000166">
    <property type="term" value="F:nucleotide binding"/>
    <property type="evidence" value="ECO:0007669"/>
    <property type="project" value="UniProtKB-KW"/>
</dbReference>
<keyword evidence="9" id="KW-0255">Endonuclease</keyword>
<evidence type="ECO:0000256" key="5">
    <source>
        <dbReference type="ARBA" id="ARBA00022705"/>
    </source>
</evidence>
<name>A0A8A4XBN3_9VIRU</name>
<dbReference type="GO" id="GO:0046872">
    <property type="term" value="F:metal ion binding"/>
    <property type="evidence" value="ECO:0007669"/>
    <property type="project" value="UniProtKB-KW"/>
</dbReference>
<evidence type="ECO:0000256" key="1">
    <source>
        <dbReference type="ARBA" id="ARBA00004147"/>
    </source>
</evidence>
<dbReference type="GO" id="GO:0016779">
    <property type="term" value="F:nucleotidyltransferase activity"/>
    <property type="evidence" value="ECO:0007669"/>
    <property type="project" value="UniProtKB-KW"/>
</dbReference>
<dbReference type="GO" id="GO:0042025">
    <property type="term" value="C:host cell nucleus"/>
    <property type="evidence" value="ECO:0007669"/>
    <property type="project" value="UniProtKB-SubCell"/>
</dbReference>
<evidence type="ECO:0000256" key="4">
    <source>
        <dbReference type="ARBA" id="ARBA00022695"/>
    </source>
</evidence>
<evidence type="ECO:0000256" key="7">
    <source>
        <dbReference type="ARBA" id="ARBA00022723"/>
    </source>
</evidence>
<evidence type="ECO:0000256" key="11">
    <source>
        <dbReference type="ARBA" id="ARBA00023124"/>
    </source>
</evidence>
<dbReference type="InterPro" id="IPR049912">
    <property type="entry name" value="CRESS_DNA_REP"/>
</dbReference>
<keyword evidence="11" id="KW-0190">Covalent protein-DNA linkage</keyword>